<evidence type="ECO:0000313" key="7">
    <source>
        <dbReference type="EMBL" id="APA86028.1"/>
    </source>
</evidence>
<name>A0A1I9YI95_9BURK</name>
<evidence type="ECO:0000256" key="4">
    <source>
        <dbReference type="PIRSR" id="PIRSR639383-2"/>
    </source>
</evidence>
<dbReference type="InterPro" id="IPR036265">
    <property type="entry name" value="HIT-like_sf"/>
</dbReference>
<dbReference type="InterPro" id="IPR052908">
    <property type="entry name" value="AP-4-A_phosphorylase"/>
</dbReference>
<evidence type="ECO:0000259" key="6">
    <source>
        <dbReference type="PROSITE" id="PS51084"/>
    </source>
</evidence>
<feature type="binding site" evidence="4">
    <location>
        <position position="98"/>
    </location>
    <ligand>
        <name>substrate</name>
    </ligand>
</feature>
<dbReference type="Gene3D" id="3.30.428.10">
    <property type="entry name" value="HIT-like"/>
    <property type="match status" value="1"/>
</dbReference>
<reference evidence="7" key="2">
    <citation type="submission" date="2021-06" db="EMBL/GenBank/DDBJ databases">
        <authorList>
            <person name="Rogers T.H."/>
            <person name="Ramsay J.P."/>
            <person name="Wang P."/>
            <person name="Terpolilli J."/>
        </authorList>
    </citation>
    <scope>NUCLEOTIDE SEQUENCE [LARGE SCALE GENOMIC DNA]</scope>
    <source>
        <strain evidence="7">WSM5005</strain>
    </source>
</reference>
<feature type="active site" description="Tele-AMP-histidine intermediate" evidence="3">
    <location>
        <position position="96"/>
    </location>
</feature>
<dbReference type="EMBL" id="CP017561">
    <property type="protein sequence ID" value="APA86028.1"/>
    <property type="molecule type" value="Genomic_DNA"/>
</dbReference>
<dbReference type="PANTHER" id="PTHR42997">
    <property type="entry name" value="HIT FAMILY HYDROLASE"/>
    <property type="match status" value="1"/>
</dbReference>
<dbReference type="SUPFAM" id="SSF54197">
    <property type="entry name" value="HIT-like"/>
    <property type="match status" value="1"/>
</dbReference>
<dbReference type="PROSITE" id="PS51084">
    <property type="entry name" value="HIT_2"/>
    <property type="match status" value="1"/>
</dbReference>
<dbReference type="InterPro" id="IPR039383">
    <property type="entry name" value="FHIT"/>
</dbReference>
<accession>A0A1I9YI95</accession>
<sequence>MPSQCPFCELPVERIVDQNDAGFAVRDAYPVSPGHTLIISSRHVSSLFELSAAEREQLFSLIDRARGVLDNQYRPDAYNIGINDGAAAGQTVPHLHIHLIPRFRGDQPDPRGGVRWIIPEKADYWSKRG</sequence>
<protein>
    <submittedName>
        <fullName evidence="7">HIT family protein</fullName>
    </submittedName>
</protein>
<evidence type="ECO:0000256" key="1">
    <source>
        <dbReference type="ARBA" id="ARBA00022741"/>
    </source>
</evidence>
<evidence type="ECO:0000256" key="2">
    <source>
        <dbReference type="ARBA" id="ARBA00022801"/>
    </source>
</evidence>
<proteinExistence type="predicted"/>
<dbReference type="KEGG" id="pspw:BJG93_11925"/>
<dbReference type="STRING" id="754502.BJG93_11925"/>
<evidence type="ECO:0000256" key="5">
    <source>
        <dbReference type="PROSITE-ProRule" id="PRU00464"/>
    </source>
</evidence>
<keyword evidence="2" id="KW-0378">Hydrolase</keyword>
<dbReference type="InterPro" id="IPR019808">
    <property type="entry name" value="Histidine_triad_CS"/>
</dbReference>
<gene>
    <name evidence="7" type="ORF">BJG93_11925</name>
</gene>
<organism evidence="7 8">
    <name type="scientific">Paraburkholderia sprentiae WSM5005</name>
    <dbReference type="NCBI Taxonomy" id="754502"/>
    <lineage>
        <taxon>Bacteria</taxon>
        <taxon>Pseudomonadati</taxon>
        <taxon>Pseudomonadota</taxon>
        <taxon>Betaproteobacteria</taxon>
        <taxon>Burkholderiales</taxon>
        <taxon>Burkholderiaceae</taxon>
        <taxon>Paraburkholderia</taxon>
    </lineage>
</organism>
<keyword evidence="8" id="KW-1185">Reference proteome</keyword>
<keyword evidence="1" id="KW-0547">Nucleotide-binding</keyword>
<dbReference type="PROSITE" id="PS00892">
    <property type="entry name" value="HIT_1"/>
    <property type="match status" value="1"/>
</dbReference>
<dbReference type="Proteomes" id="UP000179860">
    <property type="component" value="Chromosome 1"/>
</dbReference>
<dbReference type="CDD" id="cd01275">
    <property type="entry name" value="FHIT"/>
    <property type="match status" value="1"/>
</dbReference>
<evidence type="ECO:0000256" key="3">
    <source>
        <dbReference type="PIRSR" id="PIRSR639383-1"/>
    </source>
</evidence>
<dbReference type="PANTHER" id="PTHR42997:SF1">
    <property type="entry name" value="AP-4-A PHOSPHORYLASE"/>
    <property type="match status" value="1"/>
</dbReference>
<dbReference type="Pfam" id="PF01230">
    <property type="entry name" value="HIT"/>
    <property type="match status" value="1"/>
</dbReference>
<reference evidence="7" key="1">
    <citation type="submission" date="2016-09" db="EMBL/GenBank/DDBJ databases">
        <title>The Complete Genome of Burkholderia sprentiae wsm5005.</title>
        <authorList>
            <person name="De Meyer S."/>
            <person name="Wang P."/>
            <person name="Terpolilli J."/>
        </authorList>
    </citation>
    <scope>NUCLEOTIDE SEQUENCE [LARGE SCALE GENOMIC DNA]</scope>
    <source>
        <strain evidence="7">WSM5005</strain>
    </source>
</reference>
<dbReference type="InterPro" id="IPR011146">
    <property type="entry name" value="HIT-like"/>
</dbReference>
<feature type="binding site" evidence="4">
    <location>
        <begin position="89"/>
        <end position="92"/>
    </location>
    <ligand>
        <name>substrate</name>
    </ligand>
</feature>
<dbReference type="GO" id="GO:0000166">
    <property type="term" value="F:nucleotide binding"/>
    <property type="evidence" value="ECO:0007669"/>
    <property type="project" value="UniProtKB-KW"/>
</dbReference>
<dbReference type="AlphaFoldDB" id="A0A1I9YI95"/>
<dbReference type="OrthoDB" id="9784774at2"/>
<evidence type="ECO:0000313" key="8">
    <source>
        <dbReference type="Proteomes" id="UP000179860"/>
    </source>
</evidence>
<feature type="domain" description="HIT" evidence="6">
    <location>
        <begin position="3"/>
        <end position="109"/>
    </location>
</feature>
<feature type="short sequence motif" description="Histidine triad motif" evidence="5">
    <location>
        <begin position="94"/>
        <end position="98"/>
    </location>
</feature>
<dbReference type="GO" id="GO:0016787">
    <property type="term" value="F:hydrolase activity"/>
    <property type="evidence" value="ECO:0007669"/>
    <property type="project" value="UniProtKB-KW"/>
</dbReference>